<dbReference type="Proteomes" id="UP001438707">
    <property type="component" value="Unassembled WGS sequence"/>
</dbReference>
<evidence type="ECO:0000256" key="10">
    <source>
        <dbReference type="ARBA" id="ARBA00022840"/>
    </source>
</evidence>
<feature type="compositionally biased region" description="Basic residues" evidence="18">
    <location>
        <begin position="804"/>
        <end position="819"/>
    </location>
</feature>
<dbReference type="PANTHER" id="PTHR12066">
    <property type="entry name" value="TELOMERASE REVERSE TRANSCRIPTASE"/>
    <property type="match status" value="1"/>
</dbReference>
<dbReference type="Gene3D" id="3.40.50.300">
    <property type="entry name" value="P-loop containing nucleotide triphosphate hydrolases"/>
    <property type="match status" value="1"/>
</dbReference>
<dbReference type="InterPro" id="IPR021891">
    <property type="entry name" value="Telomerase_RBD"/>
</dbReference>
<feature type="domain" description="ABC transporter" evidence="20">
    <location>
        <begin position="2352"/>
        <end position="2585"/>
    </location>
</feature>
<keyword evidence="4" id="KW-0813">Transport</keyword>
<dbReference type="InterPro" id="IPR027417">
    <property type="entry name" value="P-loop_NTPase"/>
</dbReference>
<keyword evidence="15 17" id="KW-0539">Nucleus</keyword>
<dbReference type="GO" id="GO:0070034">
    <property type="term" value="F:telomerase RNA binding"/>
    <property type="evidence" value="ECO:0007669"/>
    <property type="project" value="TreeGrafter"/>
</dbReference>
<reference evidence="22 23" key="1">
    <citation type="journal article" date="2024" name="Nat. Commun.">
        <title>Phylogenomics reveals the evolutionary origins of lichenization in chlorophyte algae.</title>
        <authorList>
            <person name="Puginier C."/>
            <person name="Libourel C."/>
            <person name="Otte J."/>
            <person name="Skaloud P."/>
            <person name="Haon M."/>
            <person name="Grisel S."/>
            <person name="Petersen M."/>
            <person name="Berrin J.G."/>
            <person name="Delaux P.M."/>
            <person name="Dal Grande F."/>
            <person name="Keller J."/>
        </authorList>
    </citation>
    <scope>NUCLEOTIDE SEQUENCE [LARGE SCALE GENOMIC DNA]</scope>
    <source>
        <strain evidence="22 23">SAG 2145</strain>
    </source>
</reference>
<dbReference type="PROSITE" id="PS00211">
    <property type="entry name" value="ABC_TRANSPORTER_1"/>
    <property type="match status" value="1"/>
</dbReference>
<feature type="compositionally biased region" description="Low complexity" evidence="18">
    <location>
        <begin position="698"/>
        <end position="724"/>
    </location>
</feature>
<evidence type="ECO:0000259" key="20">
    <source>
        <dbReference type="PROSITE" id="PS50893"/>
    </source>
</evidence>
<dbReference type="CDD" id="cd04301">
    <property type="entry name" value="NAT_SF"/>
    <property type="match status" value="1"/>
</dbReference>
<feature type="compositionally biased region" description="Polar residues" evidence="18">
    <location>
        <begin position="671"/>
        <end position="687"/>
    </location>
</feature>
<dbReference type="PROSITE" id="PS50878">
    <property type="entry name" value="RT_POL"/>
    <property type="match status" value="1"/>
</dbReference>
<feature type="region of interest" description="Disordered" evidence="18">
    <location>
        <begin position="193"/>
        <end position="259"/>
    </location>
</feature>
<feature type="region of interest" description="Disordered" evidence="18">
    <location>
        <begin position="2261"/>
        <end position="2292"/>
    </location>
</feature>
<feature type="compositionally biased region" description="Low complexity" evidence="18">
    <location>
        <begin position="193"/>
        <end position="212"/>
    </location>
</feature>
<evidence type="ECO:0000256" key="1">
    <source>
        <dbReference type="ARBA" id="ARBA00008001"/>
    </source>
</evidence>
<evidence type="ECO:0000256" key="13">
    <source>
        <dbReference type="ARBA" id="ARBA00022918"/>
    </source>
</evidence>
<evidence type="ECO:0000256" key="15">
    <source>
        <dbReference type="ARBA" id="ARBA00023242"/>
    </source>
</evidence>
<dbReference type="Gene3D" id="3.40.630.30">
    <property type="match status" value="1"/>
</dbReference>
<keyword evidence="11 17" id="KW-0460">Magnesium</keyword>
<proteinExistence type="inferred from homology"/>
<feature type="region of interest" description="Disordered" evidence="18">
    <location>
        <begin position="1135"/>
        <end position="1156"/>
    </location>
</feature>
<dbReference type="InterPro" id="IPR003439">
    <property type="entry name" value="ABC_transporter-like_ATP-bd"/>
</dbReference>
<dbReference type="EC" id="2.7.7.49" evidence="2 17"/>
<dbReference type="GO" id="GO:0005524">
    <property type="term" value="F:ATP binding"/>
    <property type="evidence" value="ECO:0007669"/>
    <property type="project" value="UniProtKB-KW"/>
</dbReference>
<dbReference type="Pfam" id="PF00005">
    <property type="entry name" value="ABC_tran"/>
    <property type="match status" value="1"/>
</dbReference>
<dbReference type="GO" id="GO:0042162">
    <property type="term" value="F:telomeric DNA binding"/>
    <property type="evidence" value="ECO:0007669"/>
    <property type="project" value="TreeGrafter"/>
</dbReference>
<evidence type="ECO:0000313" key="23">
    <source>
        <dbReference type="Proteomes" id="UP001438707"/>
    </source>
</evidence>
<feature type="domain" description="N-acetyltransferase" evidence="21">
    <location>
        <begin position="213"/>
        <end position="367"/>
    </location>
</feature>
<dbReference type="Gene3D" id="1.10.357.90">
    <property type="match status" value="1"/>
</dbReference>
<keyword evidence="10" id="KW-0067">ATP-binding</keyword>
<protein>
    <recommendedName>
        <fullName evidence="3 17">Telomerase reverse transcriptase</fullName>
        <ecNumber evidence="2 17">2.7.7.49</ecNumber>
    </recommendedName>
    <alternativeName>
        <fullName evidence="17">Telomerase catalytic subunit</fullName>
    </alternativeName>
</protein>
<feature type="compositionally biased region" description="Polar residues" evidence="18">
    <location>
        <begin position="1938"/>
        <end position="1954"/>
    </location>
</feature>
<feature type="domain" description="Reverse transcriptase" evidence="19">
    <location>
        <begin position="1645"/>
        <end position="2074"/>
    </location>
</feature>
<evidence type="ECO:0000256" key="11">
    <source>
        <dbReference type="ARBA" id="ARBA00022842"/>
    </source>
</evidence>
<dbReference type="InterPro" id="IPR000477">
    <property type="entry name" value="RT_dom"/>
</dbReference>
<dbReference type="Pfam" id="PF00583">
    <property type="entry name" value="Acetyltransf_1"/>
    <property type="match status" value="1"/>
</dbReference>
<evidence type="ECO:0000256" key="4">
    <source>
        <dbReference type="ARBA" id="ARBA00022448"/>
    </source>
</evidence>
<feature type="compositionally biased region" description="Basic residues" evidence="18">
    <location>
        <begin position="2261"/>
        <end position="2278"/>
    </location>
</feature>
<feature type="region of interest" description="Disordered" evidence="18">
    <location>
        <begin position="531"/>
        <end position="559"/>
    </location>
</feature>
<evidence type="ECO:0000256" key="12">
    <source>
        <dbReference type="ARBA" id="ARBA00022895"/>
    </source>
</evidence>
<keyword evidence="12 17" id="KW-0779">Telomere</keyword>
<evidence type="ECO:0000256" key="3">
    <source>
        <dbReference type="ARBA" id="ARBA00016182"/>
    </source>
</evidence>
<feature type="region of interest" description="Disordered" evidence="18">
    <location>
        <begin position="671"/>
        <end position="752"/>
    </location>
</feature>
<accession>A0AAW1SC19</accession>
<dbReference type="GO" id="GO:0016747">
    <property type="term" value="F:acyltransferase activity, transferring groups other than amino-acyl groups"/>
    <property type="evidence" value="ECO:0007669"/>
    <property type="project" value="InterPro"/>
</dbReference>
<gene>
    <name evidence="22" type="ORF">WJX74_007218</name>
</gene>
<dbReference type="GO" id="GO:0046872">
    <property type="term" value="F:metal ion binding"/>
    <property type="evidence" value="ECO:0007669"/>
    <property type="project" value="UniProtKB-KW"/>
</dbReference>
<dbReference type="PANTHER" id="PTHR12066:SF0">
    <property type="entry name" value="TELOMERASE REVERSE TRANSCRIPTASE"/>
    <property type="match status" value="1"/>
</dbReference>
<comment type="subcellular location">
    <subcellularLocation>
        <location evidence="17">Nucleus</location>
    </subcellularLocation>
    <subcellularLocation>
        <location evidence="17">Chromosome</location>
        <location evidence="17">Telomere</location>
    </subcellularLocation>
</comment>
<evidence type="ECO:0000256" key="18">
    <source>
        <dbReference type="SAM" id="MobiDB-lite"/>
    </source>
</evidence>
<dbReference type="InterPro" id="IPR003593">
    <property type="entry name" value="AAA+_ATPase"/>
</dbReference>
<dbReference type="GO" id="GO:0003720">
    <property type="term" value="F:telomerase activity"/>
    <property type="evidence" value="ECO:0007669"/>
    <property type="project" value="InterPro"/>
</dbReference>
<dbReference type="InterPro" id="IPR016181">
    <property type="entry name" value="Acyl_CoA_acyltransferase"/>
</dbReference>
<evidence type="ECO:0000256" key="7">
    <source>
        <dbReference type="ARBA" id="ARBA00022695"/>
    </source>
</evidence>
<evidence type="ECO:0000256" key="16">
    <source>
        <dbReference type="ARBA" id="ARBA00048173"/>
    </source>
</evidence>
<feature type="compositionally biased region" description="Basic and acidic residues" evidence="18">
    <location>
        <begin position="1365"/>
        <end position="1375"/>
    </location>
</feature>
<feature type="region of interest" description="Disordered" evidence="18">
    <location>
        <begin position="1931"/>
        <end position="1954"/>
    </location>
</feature>
<keyword evidence="9" id="KW-0547">Nucleotide-binding</keyword>
<dbReference type="InterPro" id="IPR000182">
    <property type="entry name" value="GNAT_dom"/>
</dbReference>
<sequence length="2704" mass="293480">MITGEIAELEAQNVMLASHTALQTCYCIPSQDSSHGLCIRNAVSSQARRAAQHSARRPGVRCQARVEDQEGLQQLADALEASLDAGRREPRFKPFIAESEERKALLAFKHEVTTKRGLLSMRPIQEAWIPESTELLTDAFAESMGYRPAFRRYLVKEIKGYLHKHLNLPPKAIVIMGLLQQPADAAAASSVASSSSAGGEAGSKGSEAASASTPFSREQADQQPPAIEHSQRDTAQESASFAAEASAEHADAGVAPSLPDPQLVGTVELSFSASTRTQQLLLNPPRECAYLCNMAVTPDWRRQGYGMQLLRAAEMVAQLAGKQEIYLHVRHNDAPATGLYERGGYSIVKSDPKFFGWFGIDPKHLLKKDLSPFTSFCDKTFKMPFGIFSARSQNLAPAPQLQALIETTVVALDADVPPLRVASLHQQSTHQEVLKRAVEATLRSHHGACNILTHGYGKAGRGRASGGERKDVASTLLQGPAWGMLLACIGDTLMLYLLIHSSIFMQMANGCYLQITGQPINKVVQERRAAVPGGVLSRPPTRRQTSSRKAAASLSTSTTPTPRIAAAYQDVQHQGQTSFTGPQCPAAHLLKQQVGQASTDEPLQAAANGQLRASGALDASPFTQAESLSLLNDSALLEAAARPPLLDDASSSFLPGGFGCAKRLPAVCSNQDNSCSAEKGPAQQSQKETQRGHGHRQATLASALALSGRASHPSASAQGSQPAAECQDGKQSLAEPRKDAAEKKRQRRHEARLARLHRCRPPGWSANDPSPLQVLGSFRAASDDEAMLVQSGVDTGAGVGKSKTALRRAARSSSWHRRRAAVEAQAPEQHQSRPQQPPTGAYRLGNQPSSPRHGGPEAPGTGRNCAQQATCLHTACLHETASSPGTCRLAKGAASPPQHLIRAQAMQTALDGQPGLQVAHANRTAAPSDAGPGIERQRSVTKGACSMPKGWLGPHATIIPRGAIFHSASFPRKPGLPSHHILSILHKQRNARRTLYAHIFIQPLSMQREALKGRAQRPRPGQRAYRKLGLPAIPRRVPASQHRLEQRTLQMLGRARRCPYGLLLEHHCPLPALLHRNGRQIQHDEEPPQGLQRPGGADWLSMTAAAGHPEALPSTANDEGQHAAVACSHAVASLPSNPPRDAGTNTPECAASQAAPWATSSEAAPAVNASARNTLNSNVMVVTQQAAAAVEEAAGALHGPEAEAGCEAISMDCSDEPPIASASDLELWDCSMQPATQDLLILATPSVSSGSECDMPIDCESLEHQADIISGIEATAEPARSIRGNGEQGLHRAHSQSFWPAGCNQDQLQQLQSTQSVIAGQSAVASASGTWHSFSAGSQRKQHTAFAEGLQGHVVGRSPCAQVHSNHDPHCKGSDADMLPARIQPEPQKTRHVEAALDGSQSLHGARPQPRSLPCQRSQHDHPGADAPLGGKQSSNGAHESMPYSCPQQPDQQQQQCHAPEDSHDDQHVDQASLPSIDRHPEGQTGPREDVQQQLVASSCSHAQVTGFIWSVLRHVVPQALLGDKPVRKQLRTSLTAFIALRRHEVMSVGQAMQGLSLSSIPAFCPDGCRGPANAAAKQQRMLALWIRWLFAELIVPLLRAQFYVTESEAHRQRVFYYRKPVWAALTAKATSGLLQGMYRRISDNETRCTLQDRQLGITRLRFVPKPMGLRPISMLGCTSSATLPVPRDVGERWGNSQPRRVRLAFKPINTILQNLYQVLKYEVARQPEALGSTVFGYNDAYARLKPFLQRWRSSAAAHHSLSPPSEQRPYLLSVDVTRAFDSIDTELMLAVVAPVLQCHEYLIFRYLEVLPNNGKVRVAPRRAARALDAGAGRHSFLTHAHALAETYHGRIYMDQGAHQTLKRSAALQLLSAHMRQNIVRLGKDWCRQRQGIPQGSVLSTLLCSLYLGHLEKVYLQPILQGTLRPLAEGVPTLPAGQDTSHQPAQEQGSSSAGLTDLATAAVQTSRTPSEGAYLLGSESQPDGNAQQATLATQSAASLLLRLVDDFLLITFCPAAAEAMAACLLKGFPSHNIYTNPAKTQLSFELNHASMRLSRKVHISADGSEWVKWCGLLVNTASLDIQADYLRYSKKPLSDALTLPLSQSAGMQLEQKLRQHLRPKCHPILLDTSLHSAFTVRLNIFQGFLLAAMKFHCHHSSLSQVGSADVIWRAMEGGWKHMVHLIGRRMTSCTRRDSIGSACNVPHHQTTWLGMKAFQHVMVQLVPAGLVGLDSQIRAMFSLPGPPQVLSFAHATEATPDFRLRKPKRSGTTRCTSTRRTRALSNPSGRGAQTVETAKPQHTITFEQAEQMAQEPFLSGVDERRASGNGAGPSHSAHSMPATQADKPAWFKGCRVQVRDVSKIFETRSGTNIAVDGVDLQLEPHSFTAFLGPSGSGKTTFMRLIAGLEAVTSGSIVLDGRDATDLPAKERQIGFVFQSYALFKHMTLAENISFGPRMQEMEIDINKRVEELLEVVELPGQGHKYPKQLSGGQKQRIALARALAANSKLLLMDEPFGALDPTIRASVRTTLAGIIKRVGVTSIMVTHDQEEAFDLADRVIIFNRGRIEQDGTPEEIMQQPNSPFVMHFTGDVNQMPADHQFAKQMGVKTDKPEVMFRPEDVELRTSTPRIDEEDKWCAATVNDGALTEGGYKFYLQLTPDTEVEFIRRHVDGEDGSGIFLASSQRVYIRVHPSCFMAYHPSELDSTPV</sequence>
<dbReference type="PRINTS" id="PR01365">
    <property type="entry name" value="TELOMERASERT"/>
</dbReference>
<dbReference type="Pfam" id="PF21399">
    <property type="entry name" value="TERT_C"/>
    <property type="match status" value="1"/>
</dbReference>
<dbReference type="GO" id="GO:0000333">
    <property type="term" value="C:telomerase catalytic core complex"/>
    <property type="evidence" value="ECO:0007669"/>
    <property type="project" value="TreeGrafter"/>
</dbReference>
<comment type="similarity">
    <text evidence="1 17">Belongs to the reverse transcriptase family. Telomerase subfamily.</text>
</comment>
<feature type="compositionally biased region" description="Low complexity" evidence="18">
    <location>
        <begin position="537"/>
        <end position="559"/>
    </location>
</feature>
<evidence type="ECO:0000256" key="5">
    <source>
        <dbReference type="ARBA" id="ARBA00022454"/>
    </source>
</evidence>
<dbReference type="InterPro" id="IPR017871">
    <property type="entry name" value="ABC_transporter-like_CS"/>
</dbReference>
<feature type="compositionally biased region" description="Low complexity" evidence="18">
    <location>
        <begin position="1447"/>
        <end position="1456"/>
    </location>
</feature>
<feature type="region of interest" description="Disordered" evidence="18">
    <location>
        <begin position="794"/>
        <end position="864"/>
    </location>
</feature>
<feature type="compositionally biased region" description="Basic and acidic residues" evidence="18">
    <location>
        <begin position="1459"/>
        <end position="1469"/>
    </location>
</feature>
<dbReference type="EMBL" id="JALJOS010000002">
    <property type="protein sequence ID" value="KAK9843116.1"/>
    <property type="molecule type" value="Genomic_DNA"/>
</dbReference>
<keyword evidence="23" id="KW-1185">Reference proteome</keyword>
<dbReference type="GO" id="GO:0000781">
    <property type="term" value="C:chromosome, telomeric region"/>
    <property type="evidence" value="ECO:0007669"/>
    <property type="project" value="UniProtKB-SubCell"/>
</dbReference>
<organism evidence="22 23">
    <name type="scientific">Apatococcus lobatus</name>
    <dbReference type="NCBI Taxonomy" id="904363"/>
    <lineage>
        <taxon>Eukaryota</taxon>
        <taxon>Viridiplantae</taxon>
        <taxon>Chlorophyta</taxon>
        <taxon>core chlorophytes</taxon>
        <taxon>Trebouxiophyceae</taxon>
        <taxon>Chlorellales</taxon>
        <taxon>Chlorellaceae</taxon>
        <taxon>Apatococcus</taxon>
    </lineage>
</organism>
<dbReference type="PROSITE" id="PS51186">
    <property type="entry name" value="GNAT"/>
    <property type="match status" value="1"/>
</dbReference>
<dbReference type="SMART" id="SM00975">
    <property type="entry name" value="Telomerase_RBD"/>
    <property type="match status" value="1"/>
</dbReference>
<name>A0AAW1SC19_9CHLO</name>
<feature type="region of interest" description="Disordered" evidence="18">
    <location>
        <begin position="2318"/>
        <end position="2339"/>
    </location>
</feature>
<keyword evidence="5 17" id="KW-0158">Chromosome</keyword>
<dbReference type="Pfam" id="PF12009">
    <property type="entry name" value="Telomerase_RBD"/>
    <property type="match status" value="1"/>
</dbReference>
<dbReference type="SUPFAM" id="SSF52540">
    <property type="entry name" value="P-loop containing nucleoside triphosphate hydrolases"/>
    <property type="match status" value="1"/>
</dbReference>
<comment type="catalytic activity">
    <reaction evidence="16 17">
        <text>DNA(n) + a 2'-deoxyribonucleoside 5'-triphosphate = DNA(n+1) + diphosphate</text>
        <dbReference type="Rhea" id="RHEA:22508"/>
        <dbReference type="Rhea" id="RHEA-COMP:17339"/>
        <dbReference type="Rhea" id="RHEA-COMP:17340"/>
        <dbReference type="ChEBI" id="CHEBI:33019"/>
        <dbReference type="ChEBI" id="CHEBI:61560"/>
        <dbReference type="ChEBI" id="CHEBI:173112"/>
        <dbReference type="EC" id="2.7.7.49"/>
    </reaction>
</comment>
<keyword evidence="6 17" id="KW-0808">Transferase</keyword>
<evidence type="ECO:0000256" key="9">
    <source>
        <dbReference type="ARBA" id="ARBA00022741"/>
    </source>
</evidence>
<dbReference type="SMART" id="SM00382">
    <property type="entry name" value="AAA"/>
    <property type="match status" value="1"/>
</dbReference>
<evidence type="ECO:0000256" key="6">
    <source>
        <dbReference type="ARBA" id="ARBA00022679"/>
    </source>
</evidence>
<keyword evidence="13 17" id="KW-0695">RNA-directed DNA polymerase</keyword>
<comment type="function">
    <text evidence="17">Telomerase is a ribonucleoprotein enzyme essential for the replication of chromosome termini in most eukaryotes. It elongates telomeres. It is a reverse transcriptase that adds simple sequence repeats to chromosome ends by copying a template sequence within the RNA component of the enzyme.</text>
</comment>
<feature type="region of interest" description="Disordered" evidence="18">
    <location>
        <begin position="1359"/>
        <end position="1378"/>
    </location>
</feature>
<evidence type="ECO:0000256" key="2">
    <source>
        <dbReference type="ARBA" id="ARBA00012493"/>
    </source>
</evidence>
<evidence type="ECO:0000259" key="19">
    <source>
        <dbReference type="PROSITE" id="PS50878"/>
    </source>
</evidence>
<dbReference type="GO" id="GO:0007004">
    <property type="term" value="P:telomere maintenance via telomerase"/>
    <property type="evidence" value="ECO:0007669"/>
    <property type="project" value="TreeGrafter"/>
</dbReference>
<dbReference type="Gene3D" id="1.10.132.70">
    <property type="match status" value="2"/>
</dbReference>
<dbReference type="InterPro" id="IPR049915">
    <property type="entry name" value="TERT_TEN"/>
</dbReference>
<dbReference type="Pfam" id="PF11474">
    <property type="entry name" value="TEN_TERT"/>
    <property type="match status" value="1"/>
</dbReference>
<keyword evidence="8 17" id="KW-0479">Metal-binding</keyword>
<dbReference type="SUPFAM" id="SSF55729">
    <property type="entry name" value="Acyl-CoA N-acyltransferases (Nat)"/>
    <property type="match status" value="1"/>
</dbReference>
<comment type="caution">
    <text evidence="22">The sequence shown here is derived from an EMBL/GenBank/DDBJ whole genome shotgun (WGS) entry which is preliminary data.</text>
</comment>
<evidence type="ECO:0000256" key="14">
    <source>
        <dbReference type="ARBA" id="ARBA00023032"/>
    </source>
</evidence>
<keyword evidence="14" id="KW-0764">Sulfate transport</keyword>
<dbReference type="GO" id="GO:0016887">
    <property type="term" value="F:ATP hydrolysis activity"/>
    <property type="evidence" value="ECO:0007669"/>
    <property type="project" value="InterPro"/>
</dbReference>
<evidence type="ECO:0000256" key="8">
    <source>
        <dbReference type="ARBA" id="ARBA00022723"/>
    </source>
</evidence>
<dbReference type="FunFam" id="3.40.50.300:FF:000425">
    <property type="entry name" value="Probable ABC transporter, ATP-binding subunit"/>
    <property type="match status" value="1"/>
</dbReference>
<dbReference type="InterPro" id="IPR049139">
    <property type="entry name" value="TERT_C"/>
</dbReference>
<dbReference type="PROSITE" id="PS50893">
    <property type="entry name" value="ABC_TRANSPORTER_2"/>
    <property type="match status" value="1"/>
</dbReference>
<keyword evidence="7 17" id="KW-0548">Nucleotidyltransferase</keyword>
<feature type="region of interest" description="Disordered" evidence="18">
    <location>
        <begin position="1388"/>
        <end position="1495"/>
    </location>
</feature>
<evidence type="ECO:0000313" key="22">
    <source>
        <dbReference type="EMBL" id="KAK9843116.1"/>
    </source>
</evidence>
<dbReference type="InterPro" id="IPR003545">
    <property type="entry name" value="Telomerase_RT"/>
</dbReference>
<evidence type="ECO:0000256" key="17">
    <source>
        <dbReference type="RuleBase" id="RU365061"/>
    </source>
</evidence>
<feature type="compositionally biased region" description="Low complexity" evidence="18">
    <location>
        <begin position="236"/>
        <end position="245"/>
    </location>
</feature>
<evidence type="ECO:0000259" key="21">
    <source>
        <dbReference type="PROSITE" id="PS51186"/>
    </source>
</evidence>
<dbReference type="CDD" id="cd01648">
    <property type="entry name" value="TERT"/>
    <property type="match status" value="1"/>
</dbReference>
<feature type="compositionally biased region" description="Basic and acidic residues" evidence="18">
    <location>
        <begin position="1477"/>
        <end position="1491"/>
    </location>
</feature>